<accession>A0A086THW9</accession>
<dbReference type="PANTHER" id="PTHR22779:SF6">
    <property type="entry name" value="SD17342P"/>
    <property type="match status" value="1"/>
</dbReference>
<feature type="transmembrane region" description="Helical" evidence="6">
    <location>
        <begin position="117"/>
        <end position="138"/>
    </location>
</feature>
<dbReference type="STRING" id="857340.A0A086THW9"/>
<keyword evidence="4 6" id="KW-1133">Transmembrane helix</keyword>
<dbReference type="GO" id="GO:0016020">
    <property type="term" value="C:membrane"/>
    <property type="evidence" value="ECO:0007669"/>
    <property type="project" value="UniProtKB-SubCell"/>
</dbReference>
<evidence type="ECO:0000256" key="6">
    <source>
        <dbReference type="SAM" id="Phobius"/>
    </source>
</evidence>
<dbReference type="AlphaFoldDB" id="A0A086THW9"/>
<keyword evidence="3 6" id="KW-0812">Transmembrane</keyword>
<evidence type="ECO:0000313" key="7">
    <source>
        <dbReference type="EMBL" id="KFH48951.1"/>
    </source>
</evidence>
<evidence type="ECO:0000256" key="4">
    <source>
        <dbReference type="ARBA" id="ARBA00022989"/>
    </source>
</evidence>
<evidence type="ECO:0000256" key="5">
    <source>
        <dbReference type="ARBA" id="ARBA00023136"/>
    </source>
</evidence>
<feature type="transmembrane region" description="Helical" evidence="6">
    <location>
        <begin position="83"/>
        <end position="111"/>
    </location>
</feature>
<protein>
    <submittedName>
        <fullName evidence="7">Uncharacterized protein</fullName>
    </submittedName>
</protein>
<organism evidence="7 8">
    <name type="scientific">Hapsidospora chrysogenum (strain ATCC 11550 / CBS 779.69 / DSM 880 / IAM 14645 / JCM 23072 / IMI 49137)</name>
    <name type="common">Acremonium chrysogenum</name>
    <dbReference type="NCBI Taxonomy" id="857340"/>
    <lineage>
        <taxon>Eukaryota</taxon>
        <taxon>Fungi</taxon>
        <taxon>Dikarya</taxon>
        <taxon>Ascomycota</taxon>
        <taxon>Pezizomycotina</taxon>
        <taxon>Sordariomycetes</taxon>
        <taxon>Hypocreomycetidae</taxon>
        <taxon>Hypocreales</taxon>
        <taxon>Bionectriaceae</taxon>
        <taxon>Hapsidospora</taxon>
    </lineage>
</organism>
<dbReference type="HOGENOM" id="CLU_071343_1_0_1"/>
<gene>
    <name evidence="7" type="ORF">ACRE_000880</name>
</gene>
<dbReference type="EMBL" id="JPKY01000001">
    <property type="protein sequence ID" value="KFH48951.1"/>
    <property type="molecule type" value="Genomic_DNA"/>
</dbReference>
<evidence type="ECO:0000256" key="3">
    <source>
        <dbReference type="ARBA" id="ARBA00022692"/>
    </source>
</evidence>
<comment type="subcellular location">
    <subcellularLocation>
        <location evidence="1">Membrane</location>
        <topology evidence="1">Multi-pass membrane protein</topology>
    </subcellularLocation>
</comment>
<dbReference type="Pfam" id="PF10190">
    <property type="entry name" value="Tmemb_170"/>
    <property type="match status" value="1"/>
</dbReference>
<sequence>MEFPAVPPASYRTPRFPSLNVQTIYDTSPDRRYTLYYIDDVWRFTMIWTIIFYALFHLAAVIIATFAHGWGISSWKYFWGVPAVYLVIAAIEAVLSGSIVGVMLGAVYNAGYYEMNTWIPCTWAGISVLVLIISSFSIQGGL</sequence>
<dbReference type="Proteomes" id="UP000029964">
    <property type="component" value="Unassembled WGS sequence"/>
</dbReference>
<evidence type="ECO:0000313" key="8">
    <source>
        <dbReference type="Proteomes" id="UP000029964"/>
    </source>
</evidence>
<dbReference type="OrthoDB" id="2131401at2759"/>
<comment type="caution">
    <text evidence="7">The sequence shown here is derived from an EMBL/GenBank/DDBJ whole genome shotgun (WGS) entry which is preliminary data.</text>
</comment>
<evidence type="ECO:0000256" key="1">
    <source>
        <dbReference type="ARBA" id="ARBA00004141"/>
    </source>
</evidence>
<dbReference type="PANTHER" id="PTHR22779">
    <property type="entry name" value="SD17342P"/>
    <property type="match status" value="1"/>
</dbReference>
<keyword evidence="5 6" id="KW-0472">Membrane</keyword>
<evidence type="ECO:0000256" key="2">
    <source>
        <dbReference type="ARBA" id="ARBA00006325"/>
    </source>
</evidence>
<dbReference type="InterPro" id="IPR019334">
    <property type="entry name" value="TMEM170A/B/YPR153W-like"/>
</dbReference>
<comment type="similarity">
    <text evidence="2">Belongs to the TMEM170 family.</text>
</comment>
<proteinExistence type="inferred from homology"/>
<feature type="transmembrane region" description="Helical" evidence="6">
    <location>
        <begin position="46"/>
        <end position="71"/>
    </location>
</feature>
<keyword evidence="8" id="KW-1185">Reference proteome</keyword>
<name>A0A086THW9_HAPC1</name>
<reference evidence="8" key="1">
    <citation type="journal article" date="2014" name="Genome Announc.">
        <title>Genome sequence and annotation of Acremonium chrysogenum, producer of the beta-lactam antibiotic cephalosporin C.</title>
        <authorList>
            <person name="Terfehr D."/>
            <person name="Dahlmann T.A."/>
            <person name="Specht T."/>
            <person name="Zadra I."/>
            <person name="Kuernsteiner H."/>
            <person name="Kueck U."/>
        </authorList>
    </citation>
    <scope>NUCLEOTIDE SEQUENCE [LARGE SCALE GENOMIC DNA]</scope>
    <source>
        <strain evidence="8">ATCC 11550 / CBS 779.69 / DSM 880 / IAM 14645 / JCM 23072 / IMI 49137</strain>
    </source>
</reference>